<keyword evidence="3" id="KW-1185">Reference proteome</keyword>
<dbReference type="RefSeq" id="WP_231321737.1">
    <property type="nucleotide sequence ID" value="NZ_CP088156.1"/>
</dbReference>
<gene>
    <name evidence="2" type="ORF">LQG66_36855</name>
</gene>
<reference evidence="2" key="1">
    <citation type="journal article" date="2024" name="Antonie Van Leeuwenhoek">
        <title>Bradyrhizobium ontarionense sp. nov., a novel bacterial symbiont isolated from Aeschynomene indica (Indian jointvetch), harbours photosynthesis, nitrogen fixation and nitrous oxide (N2O) reductase genes.</title>
        <authorList>
            <person name="Bromfield E.S.P."/>
            <person name="Cloutier S."/>
        </authorList>
    </citation>
    <scope>NUCLEOTIDE SEQUENCE</scope>
    <source>
        <strain evidence="2">A19</strain>
    </source>
</reference>
<sequence length="82" mass="8968">MTTIPITGGAFSTIRSATLNRHTFSRGVDQNRGLMTLPVARPGCIDERSQGTDLDARQIGRQCEQSEREPPSVMANWLPDGP</sequence>
<dbReference type="EMBL" id="CP088156">
    <property type="protein sequence ID" value="UFZ04687.1"/>
    <property type="molecule type" value="Genomic_DNA"/>
</dbReference>
<accession>A0ABY3RD65</accession>
<dbReference type="Proteomes" id="UP001431010">
    <property type="component" value="Chromosome"/>
</dbReference>
<proteinExistence type="predicted"/>
<organism evidence="2 3">
    <name type="scientific">Bradyrhizobium ontarionense</name>
    <dbReference type="NCBI Taxonomy" id="2898149"/>
    <lineage>
        <taxon>Bacteria</taxon>
        <taxon>Pseudomonadati</taxon>
        <taxon>Pseudomonadota</taxon>
        <taxon>Alphaproteobacteria</taxon>
        <taxon>Hyphomicrobiales</taxon>
        <taxon>Nitrobacteraceae</taxon>
        <taxon>Bradyrhizobium</taxon>
    </lineage>
</organism>
<evidence type="ECO:0000313" key="2">
    <source>
        <dbReference type="EMBL" id="UFZ04687.1"/>
    </source>
</evidence>
<evidence type="ECO:0000313" key="3">
    <source>
        <dbReference type="Proteomes" id="UP001431010"/>
    </source>
</evidence>
<feature type="region of interest" description="Disordered" evidence="1">
    <location>
        <begin position="61"/>
        <end position="82"/>
    </location>
</feature>
<evidence type="ECO:0000256" key="1">
    <source>
        <dbReference type="SAM" id="MobiDB-lite"/>
    </source>
</evidence>
<protein>
    <submittedName>
        <fullName evidence="2">Uncharacterized protein</fullName>
    </submittedName>
</protein>
<name>A0ABY3RD65_9BRAD</name>
<feature type="compositionally biased region" description="Basic and acidic residues" evidence="1">
    <location>
        <begin position="61"/>
        <end position="70"/>
    </location>
</feature>